<evidence type="ECO:0008006" key="3">
    <source>
        <dbReference type="Google" id="ProtNLM"/>
    </source>
</evidence>
<dbReference type="EMBL" id="CP109106">
    <property type="protein sequence ID" value="WSB66509.1"/>
    <property type="molecule type" value="Genomic_DNA"/>
</dbReference>
<keyword evidence="2" id="KW-1185">Reference proteome</keyword>
<accession>A0ABZ1F857</accession>
<proteinExistence type="predicted"/>
<name>A0ABZ1F857_9ACTN</name>
<gene>
    <name evidence="1" type="ORF">OG863_00060</name>
</gene>
<organism evidence="1 2">
    <name type="scientific">Streptomyces decoyicus</name>
    <dbReference type="NCBI Taxonomy" id="249567"/>
    <lineage>
        <taxon>Bacteria</taxon>
        <taxon>Bacillati</taxon>
        <taxon>Actinomycetota</taxon>
        <taxon>Actinomycetes</taxon>
        <taxon>Kitasatosporales</taxon>
        <taxon>Streptomycetaceae</taxon>
        <taxon>Streptomyces</taxon>
    </lineage>
</organism>
<evidence type="ECO:0000313" key="1">
    <source>
        <dbReference type="EMBL" id="WSB66509.1"/>
    </source>
</evidence>
<dbReference type="Proteomes" id="UP001344251">
    <property type="component" value="Chromosome"/>
</dbReference>
<dbReference type="RefSeq" id="WP_326615620.1">
    <property type="nucleotide sequence ID" value="NZ_CP109106.1"/>
</dbReference>
<evidence type="ECO:0000313" key="2">
    <source>
        <dbReference type="Proteomes" id="UP001344251"/>
    </source>
</evidence>
<sequence length="76" mass="8339">MDTVIGSTIDEADVFARRITQMQSYLGAYTGAFREGDVVYLSGRLVHVHGPDQDSTFGVELTPWSAAESFLANLTR</sequence>
<reference evidence="1 2" key="1">
    <citation type="submission" date="2022-10" db="EMBL/GenBank/DDBJ databases">
        <title>The complete genomes of actinobacterial strains from the NBC collection.</title>
        <authorList>
            <person name="Joergensen T.S."/>
            <person name="Alvarez Arevalo M."/>
            <person name="Sterndorff E.B."/>
            <person name="Faurdal D."/>
            <person name="Vuksanovic O."/>
            <person name="Mourched A.-S."/>
            <person name="Charusanti P."/>
            <person name="Shaw S."/>
            <person name="Blin K."/>
            <person name="Weber T."/>
        </authorList>
    </citation>
    <scope>NUCLEOTIDE SEQUENCE [LARGE SCALE GENOMIC DNA]</scope>
    <source>
        <strain evidence="1 2">NBC 01774</strain>
    </source>
</reference>
<protein>
    <recommendedName>
        <fullName evidence="3">RidA family protein</fullName>
    </recommendedName>
</protein>